<dbReference type="GO" id="GO:0019136">
    <property type="term" value="F:deoxynucleoside kinase activity"/>
    <property type="evidence" value="ECO:0007669"/>
    <property type="project" value="TreeGrafter"/>
</dbReference>
<dbReference type="Gene3D" id="3.40.50.1460">
    <property type="match status" value="1"/>
</dbReference>
<dbReference type="InterPro" id="IPR011600">
    <property type="entry name" value="Pept_C14_caspase"/>
</dbReference>
<accession>A0A9P1CZU2</accession>
<dbReference type="EMBL" id="CAMXCT020002779">
    <property type="protein sequence ID" value="CAL1153741.1"/>
    <property type="molecule type" value="Genomic_DNA"/>
</dbReference>
<dbReference type="EMBL" id="CAMXCT010002779">
    <property type="protein sequence ID" value="CAI4000366.1"/>
    <property type="molecule type" value="Genomic_DNA"/>
</dbReference>
<dbReference type="PANTHER" id="PTHR10513:SF35">
    <property type="entry name" value="DEOXYADENOSINE KINASE"/>
    <property type="match status" value="1"/>
</dbReference>
<dbReference type="SUPFAM" id="SSF52540">
    <property type="entry name" value="P-loop containing nucleoside triphosphate hydrolases"/>
    <property type="match status" value="1"/>
</dbReference>
<name>A0A9P1CZU2_9DINO</name>
<comment type="caution">
    <text evidence="3">The sequence shown here is derived from an EMBL/GenBank/DDBJ whole genome shotgun (WGS) entry which is preliminary data.</text>
</comment>
<dbReference type="Gene3D" id="3.40.50.300">
    <property type="entry name" value="P-loop containing nucleotide triphosphate hydrolases"/>
    <property type="match status" value="1"/>
</dbReference>
<dbReference type="Proteomes" id="UP001152797">
    <property type="component" value="Unassembled WGS sequence"/>
</dbReference>
<organism evidence="3">
    <name type="scientific">Cladocopium goreaui</name>
    <dbReference type="NCBI Taxonomy" id="2562237"/>
    <lineage>
        <taxon>Eukaryota</taxon>
        <taxon>Sar</taxon>
        <taxon>Alveolata</taxon>
        <taxon>Dinophyceae</taxon>
        <taxon>Suessiales</taxon>
        <taxon>Symbiodiniaceae</taxon>
        <taxon>Cladocopium</taxon>
    </lineage>
</organism>
<feature type="domain" description="Deoxynucleoside kinase" evidence="2">
    <location>
        <begin position="283"/>
        <end position="473"/>
    </location>
</feature>
<dbReference type="OrthoDB" id="567086at2759"/>
<dbReference type="InterPro" id="IPR027417">
    <property type="entry name" value="P-loop_NTPase"/>
</dbReference>
<evidence type="ECO:0000313" key="5">
    <source>
        <dbReference type="EMBL" id="CAL4787678.1"/>
    </source>
</evidence>
<reference evidence="3" key="1">
    <citation type="submission" date="2022-10" db="EMBL/GenBank/DDBJ databases">
        <authorList>
            <person name="Chen Y."/>
            <person name="Dougan E. K."/>
            <person name="Chan C."/>
            <person name="Rhodes N."/>
            <person name="Thang M."/>
        </authorList>
    </citation>
    <scope>NUCLEOTIDE SEQUENCE</scope>
</reference>
<evidence type="ECO:0000259" key="1">
    <source>
        <dbReference type="Pfam" id="PF00656"/>
    </source>
</evidence>
<protein>
    <submittedName>
        <fullName evidence="5">Kinase protein</fullName>
    </submittedName>
</protein>
<dbReference type="AlphaFoldDB" id="A0A9P1CZU2"/>
<keyword evidence="5" id="KW-0808">Transferase</keyword>
<dbReference type="PANTHER" id="PTHR10513">
    <property type="entry name" value="DEOXYNUCLEOSIDE KINASE"/>
    <property type="match status" value="1"/>
</dbReference>
<evidence type="ECO:0000313" key="6">
    <source>
        <dbReference type="Proteomes" id="UP001152797"/>
    </source>
</evidence>
<evidence type="ECO:0000313" key="4">
    <source>
        <dbReference type="EMBL" id="CAL1153741.1"/>
    </source>
</evidence>
<dbReference type="InterPro" id="IPR031314">
    <property type="entry name" value="DNK_dom"/>
</dbReference>
<keyword evidence="5" id="KW-0418">Kinase</keyword>
<dbReference type="GO" id="GO:0006508">
    <property type="term" value="P:proteolysis"/>
    <property type="evidence" value="ECO:0007669"/>
    <property type="project" value="InterPro"/>
</dbReference>
<dbReference type="InterPro" id="IPR050566">
    <property type="entry name" value="Deoxyribonucleoside_kinase"/>
</dbReference>
<proteinExistence type="predicted"/>
<sequence>MAAVAGVIGNWHYDCHKPLPSCHKDAEEISKGLRSGQFPGEATEVYYDADRNTILQAINRLSEAVRSGARFTWFHYSGHGIWYQDDLHLVPSDSRYFEANVPVSSILESLSKHETQGCLHIITLDCCQTLRDHTDVSSSTSCRGKMGGKKGELWKRIYSFSPSASGHEVVVFFACEKCCAVPDREDHLPNCKLGYFIGEVTQTVTQETRETNKKQVPTLCHLGSCPKSFFRNITTATQADEVCVNIEQKIQKLMMKGLGGVALLTLDNLLNMSTPRENDPFLIVLDGNIGCGKTTLLADLSMSLRVPGIQICPEPVPEHETNTWWHLLEKFYNAIRTGESIDEAVIELENAIWQHHFNIATNRSTPTITERGCASAVLVFCKALLEDGILSDRCFQEFMEKLERVHQNCRNDPTLILYFKMPVEEAMPRIQKRAQEGRHFELGMPEPYLKKLDVKYDSLYKNREDVITVDASMSTDEIKRTVADQLHQNQARYCELFQRKGYPEDQARELPALMMSCFSN</sequence>
<dbReference type="EMBL" id="CAMXCT030002779">
    <property type="protein sequence ID" value="CAL4787678.1"/>
    <property type="molecule type" value="Genomic_DNA"/>
</dbReference>
<keyword evidence="6" id="KW-1185">Reference proteome</keyword>
<feature type="domain" description="Peptidase C14 caspase" evidence="1">
    <location>
        <begin position="4"/>
        <end position="204"/>
    </location>
</feature>
<dbReference type="GO" id="GO:0004197">
    <property type="term" value="F:cysteine-type endopeptidase activity"/>
    <property type="evidence" value="ECO:0007669"/>
    <property type="project" value="InterPro"/>
</dbReference>
<dbReference type="InterPro" id="IPR029030">
    <property type="entry name" value="Caspase-like_dom_sf"/>
</dbReference>
<gene>
    <name evidence="3" type="ORF">C1SCF055_LOCUS26487</name>
</gene>
<dbReference type="GO" id="GO:0005737">
    <property type="term" value="C:cytoplasm"/>
    <property type="evidence" value="ECO:0007669"/>
    <property type="project" value="TreeGrafter"/>
</dbReference>
<evidence type="ECO:0000313" key="3">
    <source>
        <dbReference type="EMBL" id="CAI4000366.1"/>
    </source>
</evidence>
<dbReference type="Pfam" id="PF00656">
    <property type="entry name" value="Peptidase_C14"/>
    <property type="match status" value="1"/>
</dbReference>
<dbReference type="SUPFAM" id="SSF52129">
    <property type="entry name" value="Caspase-like"/>
    <property type="match status" value="1"/>
</dbReference>
<dbReference type="Pfam" id="PF01712">
    <property type="entry name" value="dNK"/>
    <property type="match status" value="1"/>
</dbReference>
<evidence type="ECO:0000259" key="2">
    <source>
        <dbReference type="Pfam" id="PF01712"/>
    </source>
</evidence>
<reference evidence="4" key="2">
    <citation type="submission" date="2024-04" db="EMBL/GenBank/DDBJ databases">
        <authorList>
            <person name="Chen Y."/>
            <person name="Shah S."/>
            <person name="Dougan E. K."/>
            <person name="Thang M."/>
            <person name="Chan C."/>
        </authorList>
    </citation>
    <scope>NUCLEOTIDE SEQUENCE [LARGE SCALE GENOMIC DNA]</scope>
</reference>